<dbReference type="WBParaSite" id="ACAC_0000436101-mRNA-1">
    <property type="protein sequence ID" value="ACAC_0000436101-mRNA-1"/>
    <property type="gene ID" value="ACAC_0000436101"/>
</dbReference>
<protein>
    <submittedName>
        <fullName evidence="11">Neprilysin</fullName>
    </submittedName>
</protein>
<dbReference type="Gene3D" id="3.40.390.10">
    <property type="entry name" value="Collagenase (Catalytic Domain)"/>
    <property type="match status" value="2"/>
</dbReference>
<dbReference type="GO" id="GO:0016485">
    <property type="term" value="P:protein processing"/>
    <property type="evidence" value="ECO:0007669"/>
    <property type="project" value="TreeGrafter"/>
</dbReference>
<dbReference type="PROSITE" id="PS51885">
    <property type="entry name" value="NEPRILYSIN"/>
    <property type="match status" value="1"/>
</dbReference>
<evidence type="ECO:0000313" key="11">
    <source>
        <dbReference type="WBParaSite" id="ACAC_0000436101-mRNA-1"/>
    </source>
</evidence>
<dbReference type="Gene3D" id="1.10.1380.10">
    <property type="entry name" value="Neutral endopeptidase , domain2"/>
    <property type="match status" value="1"/>
</dbReference>
<dbReference type="STRING" id="6313.A0A0K0D2R6"/>
<dbReference type="InterPro" id="IPR018497">
    <property type="entry name" value="Peptidase_M13_C"/>
</dbReference>
<evidence type="ECO:0000256" key="2">
    <source>
        <dbReference type="ARBA" id="ARBA00007357"/>
    </source>
</evidence>
<dbReference type="GO" id="GO:0004222">
    <property type="term" value="F:metalloendopeptidase activity"/>
    <property type="evidence" value="ECO:0007669"/>
    <property type="project" value="InterPro"/>
</dbReference>
<comment type="similarity">
    <text evidence="2">Belongs to the peptidase M13 family.</text>
</comment>
<feature type="domain" description="Peptidase M13 C-terminal" evidence="8">
    <location>
        <begin position="289"/>
        <end position="396"/>
    </location>
</feature>
<name>A0A0K0D2R6_ANGCA</name>
<keyword evidence="5" id="KW-0378">Hydrolase</keyword>
<dbReference type="Pfam" id="PF01431">
    <property type="entry name" value="Peptidase_M13"/>
    <property type="match status" value="1"/>
</dbReference>
<organism evidence="10 11">
    <name type="scientific">Angiostrongylus cantonensis</name>
    <name type="common">Rat lungworm</name>
    <dbReference type="NCBI Taxonomy" id="6313"/>
    <lineage>
        <taxon>Eukaryota</taxon>
        <taxon>Metazoa</taxon>
        <taxon>Ecdysozoa</taxon>
        <taxon>Nematoda</taxon>
        <taxon>Chromadorea</taxon>
        <taxon>Rhabditida</taxon>
        <taxon>Rhabditina</taxon>
        <taxon>Rhabditomorpha</taxon>
        <taxon>Strongyloidea</taxon>
        <taxon>Metastrongylidae</taxon>
        <taxon>Angiostrongylus</taxon>
    </lineage>
</organism>
<reference evidence="10" key="1">
    <citation type="submission" date="2012-09" db="EMBL/GenBank/DDBJ databases">
        <authorList>
            <person name="Martin A.A."/>
        </authorList>
    </citation>
    <scope>NUCLEOTIDE SEQUENCE</scope>
</reference>
<keyword evidence="4" id="KW-0479">Metal-binding</keyword>
<evidence type="ECO:0000313" key="10">
    <source>
        <dbReference type="Proteomes" id="UP000035642"/>
    </source>
</evidence>
<sequence>VLKVKQLHEDADLPVNEGRIASDVDEIIELETELAKILVAEEDRRNFTKMYNLRRLSDMQTLMPLIDWSRYFRCVVPFAVKHYLVEDPQIIITEIDYMRRVTDLINSTDPRIITNYAYSRYTFSWYGELGERYEDIAQEFYRVMYGREKKAPRWKDCTSTAMYQLKYATGALYVRKAFNEASKNLTLEMINDLEDAFYNMVVGNSWMDDTTKARALDKAGHILRQIGYSDFILDDEKLDDYYNELHVEESDSYSQIVEKLSRWNIEFYFKLLLKPVDRKEYDFNPAVVNAFYSSTSNSIKFPAAILQPPFFHQTFPKALNYGGIGMLIGHEITHGFDDQGRQFDAIGNLRDWWDGKVKDEFEKHAQCVPETGLHVNGKLTQGENIADNGGVKQAFKIWCGHSTTDSLISLILTDPHAPEKYRVNRVLANQPEFAAAFNCAVGTPMNPTKRCAVW</sequence>
<keyword evidence="3" id="KW-0645">Protease</keyword>
<dbReference type="InterPro" id="IPR008753">
    <property type="entry name" value="Peptidase_M13_N"/>
</dbReference>
<feature type="domain" description="Peptidase M13 N-terminal" evidence="9">
    <location>
        <begin position="17"/>
        <end position="228"/>
    </location>
</feature>
<dbReference type="Proteomes" id="UP000035642">
    <property type="component" value="Unassembled WGS sequence"/>
</dbReference>
<evidence type="ECO:0000256" key="4">
    <source>
        <dbReference type="ARBA" id="ARBA00022723"/>
    </source>
</evidence>
<dbReference type="InterPro" id="IPR000718">
    <property type="entry name" value="Peptidase_M13"/>
</dbReference>
<keyword evidence="7" id="KW-0482">Metalloprotease</keyword>
<dbReference type="PRINTS" id="PR00786">
    <property type="entry name" value="NEPRILYSIN"/>
</dbReference>
<dbReference type="PANTHER" id="PTHR11733:SF237">
    <property type="entry name" value="NEPRILYSIN-LIKE 4"/>
    <property type="match status" value="1"/>
</dbReference>
<evidence type="ECO:0000256" key="3">
    <source>
        <dbReference type="ARBA" id="ARBA00022670"/>
    </source>
</evidence>
<dbReference type="InterPro" id="IPR024079">
    <property type="entry name" value="MetalloPept_cat_dom_sf"/>
</dbReference>
<reference evidence="11" key="2">
    <citation type="submission" date="2017-02" db="UniProtKB">
        <authorList>
            <consortium name="WormBaseParasite"/>
        </authorList>
    </citation>
    <scope>IDENTIFICATION</scope>
</reference>
<evidence type="ECO:0000259" key="8">
    <source>
        <dbReference type="Pfam" id="PF01431"/>
    </source>
</evidence>
<evidence type="ECO:0000256" key="7">
    <source>
        <dbReference type="ARBA" id="ARBA00023049"/>
    </source>
</evidence>
<evidence type="ECO:0000256" key="1">
    <source>
        <dbReference type="ARBA" id="ARBA00001947"/>
    </source>
</evidence>
<dbReference type="InterPro" id="IPR042089">
    <property type="entry name" value="Peptidase_M13_dom_2"/>
</dbReference>
<keyword evidence="10" id="KW-1185">Reference proteome</keyword>
<accession>A0A0K0D2R6</accession>
<evidence type="ECO:0000259" key="9">
    <source>
        <dbReference type="Pfam" id="PF05649"/>
    </source>
</evidence>
<evidence type="ECO:0000256" key="5">
    <source>
        <dbReference type="ARBA" id="ARBA00022801"/>
    </source>
</evidence>
<dbReference type="GO" id="GO:0005886">
    <property type="term" value="C:plasma membrane"/>
    <property type="evidence" value="ECO:0007669"/>
    <property type="project" value="TreeGrafter"/>
</dbReference>
<dbReference type="GO" id="GO:0046872">
    <property type="term" value="F:metal ion binding"/>
    <property type="evidence" value="ECO:0007669"/>
    <property type="project" value="UniProtKB-KW"/>
</dbReference>
<dbReference type="Pfam" id="PF05649">
    <property type="entry name" value="Peptidase_M13_N"/>
    <property type="match status" value="1"/>
</dbReference>
<dbReference type="AlphaFoldDB" id="A0A0K0D2R6"/>
<evidence type="ECO:0000256" key="6">
    <source>
        <dbReference type="ARBA" id="ARBA00022833"/>
    </source>
</evidence>
<dbReference type="SUPFAM" id="SSF55486">
    <property type="entry name" value="Metalloproteases ('zincins'), catalytic domain"/>
    <property type="match status" value="1"/>
</dbReference>
<proteinExistence type="inferred from homology"/>
<dbReference type="CDD" id="cd08662">
    <property type="entry name" value="M13"/>
    <property type="match status" value="1"/>
</dbReference>
<dbReference type="PANTHER" id="PTHR11733">
    <property type="entry name" value="ZINC METALLOPROTEASE FAMILY M13 NEPRILYSIN-RELATED"/>
    <property type="match status" value="1"/>
</dbReference>
<comment type="cofactor">
    <cofactor evidence="1">
        <name>Zn(2+)</name>
        <dbReference type="ChEBI" id="CHEBI:29105"/>
    </cofactor>
</comment>
<keyword evidence="6" id="KW-0862">Zinc</keyword>